<dbReference type="PROSITE" id="PS01124">
    <property type="entry name" value="HTH_ARAC_FAMILY_2"/>
    <property type="match status" value="1"/>
</dbReference>
<dbReference type="EMBL" id="QBIU01000001">
    <property type="protein sequence ID" value="MWV69070.1"/>
    <property type="molecule type" value="Genomic_DNA"/>
</dbReference>
<dbReference type="SUPFAM" id="SSF46689">
    <property type="entry name" value="Homeodomain-like"/>
    <property type="match status" value="2"/>
</dbReference>
<evidence type="ECO:0000259" key="4">
    <source>
        <dbReference type="PROSITE" id="PS01124"/>
    </source>
</evidence>
<evidence type="ECO:0000313" key="6">
    <source>
        <dbReference type="EMBL" id="TLD94009.1"/>
    </source>
</evidence>
<dbReference type="EMBL" id="JRMP02000011">
    <property type="protein sequence ID" value="TLD94009.1"/>
    <property type="molecule type" value="Genomic_DNA"/>
</dbReference>
<name>A0A347VS88_9HELI</name>
<reference evidence="5 8" key="4">
    <citation type="submission" date="2019-12" db="EMBL/GenBank/DDBJ databases">
        <title>Multi-Generational Helicobacter saguini Isolates.</title>
        <authorList>
            <person name="Mannion A."/>
            <person name="Shen Z."/>
            <person name="Fox J.G."/>
        </authorList>
    </citation>
    <scope>NUCLEOTIDE SEQUENCE [LARGE SCALE GENOMIC DNA]</scope>
    <source>
        <strain evidence="5">16-048</strain>
        <strain evidence="8">16-048 (F4)</strain>
    </source>
</reference>
<dbReference type="PROSITE" id="PS00041">
    <property type="entry name" value="HTH_ARAC_FAMILY_1"/>
    <property type="match status" value="1"/>
</dbReference>
<dbReference type="PANTHER" id="PTHR47893:SF1">
    <property type="entry name" value="REGULATORY PROTEIN PCHR"/>
    <property type="match status" value="1"/>
</dbReference>
<reference evidence="6 7" key="2">
    <citation type="journal article" date="2016" name="Infect. Immun.">
        <title>Helicobacter saguini, a Novel Helicobacter Isolated from Cotton-Top Tamarins with Ulcerative Colitis, Has Proinflammatory Properties and Induces Typhlocolitis and Dysplasia in Gnotobiotic IL-10-/- Mice.</title>
        <authorList>
            <person name="Shen Z."/>
            <person name="Mannion A."/>
            <person name="Whary M.T."/>
            <person name="Muthupalani S."/>
            <person name="Sheh A."/>
            <person name="Feng Y."/>
            <person name="Gong G."/>
            <person name="Vandamme P."/>
            <person name="Holcombe H.R."/>
            <person name="Paster B.J."/>
            <person name="Fox J.G."/>
        </authorList>
    </citation>
    <scope>NUCLEOTIDE SEQUENCE [LARGE SCALE GENOMIC DNA]</scope>
    <source>
        <strain evidence="6 7">MIT 97-6194</strain>
    </source>
</reference>
<dbReference type="Gene3D" id="1.10.10.60">
    <property type="entry name" value="Homeodomain-like"/>
    <property type="match status" value="1"/>
</dbReference>
<dbReference type="Proteomes" id="UP000477070">
    <property type="component" value="Unassembled WGS sequence"/>
</dbReference>
<dbReference type="GO" id="GO:0043565">
    <property type="term" value="F:sequence-specific DNA binding"/>
    <property type="evidence" value="ECO:0007669"/>
    <property type="project" value="InterPro"/>
</dbReference>
<comment type="caution">
    <text evidence="6">The sequence shown here is derived from an EMBL/GenBank/DDBJ whole genome shotgun (WGS) entry which is preliminary data.</text>
</comment>
<accession>A0A347VS88</accession>
<dbReference type="PANTHER" id="PTHR47893">
    <property type="entry name" value="REGULATORY PROTEIN PCHR"/>
    <property type="match status" value="1"/>
</dbReference>
<feature type="domain" description="HTH araC/xylS-type" evidence="4">
    <location>
        <begin position="198"/>
        <end position="296"/>
    </location>
</feature>
<reference evidence="6" key="3">
    <citation type="submission" date="2018-04" db="EMBL/GenBank/DDBJ databases">
        <authorList>
            <person name="Sheh A."/>
            <person name="Shen Z."/>
            <person name="Mannion A.J."/>
            <person name="Fox J.G."/>
        </authorList>
    </citation>
    <scope>NUCLEOTIDE SEQUENCE</scope>
    <source>
        <strain evidence="6">MIT 97-6194</strain>
    </source>
</reference>
<dbReference type="Pfam" id="PF12833">
    <property type="entry name" value="HTH_18"/>
    <property type="match status" value="1"/>
</dbReference>
<dbReference type="OrthoDB" id="9772607at2"/>
<dbReference type="STRING" id="1548018.LS64_01230"/>
<proteinExistence type="predicted"/>
<protein>
    <submittedName>
        <fullName evidence="6">AraC family transcriptional regulator</fullName>
    </submittedName>
    <submittedName>
        <fullName evidence="5">Helix-turn-helix domain-containing protein</fullName>
    </submittedName>
</protein>
<gene>
    <name evidence="5" type="ORF">DCO61_03295</name>
    <name evidence="6" type="ORF">LS64_007575</name>
</gene>
<evidence type="ECO:0000256" key="2">
    <source>
        <dbReference type="ARBA" id="ARBA00023125"/>
    </source>
</evidence>
<evidence type="ECO:0000313" key="5">
    <source>
        <dbReference type="EMBL" id="MWV69070.1"/>
    </source>
</evidence>
<dbReference type="GO" id="GO:0003700">
    <property type="term" value="F:DNA-binding transcription factor activity"/>
    <property type="evidence" value="ECO:0007669"/>
    <property type="project" value="InterPro"/>
</dbReference>
<keyword evidence="2" id="KW-0238">DNA-binding</keyword>
<dbReference type="InterPro" id="IPR053142">
    <property type="entry name" value="PchR_regulatory_protein"/>
</dbReference>
<reference evidence="6 7" key="1">
    <citation type="journal article" date="2014" name="Genome Announc.">
        <title>Draft genome sequences of eight enterohepatic helicobacter species isolated from both laboratory and wild rodents.</title>
        <authorList>
            <person name="Sheh A."/>
            <person name="Shen Z."/>
            <person name="Fox J.G."/>
        </authorList>
    </citation>
    <scope>NUCLEOTIDE SEQUENCE [LARGE SCALE GENOMIC DNA]</scope>
    <source>
        <strain evidence="6 7">MIT 97-6194</strain>
    </source>
</reference>
<dbReference type="Proteomes" id="UP000029714">
    <property type="component" value="Unassembled WGS sequence"/>
</dbReference>
<dbReference type="InterPro" id="IPR009057">
    <property type="entry name" value="Homeodomain-like_sf"/>
</dbReference>
<dbReference type="AlphaFoldDB" id="A0A347VS88"/>
<evidence type="ECO:0000256" key="1">
    <source>
        <dbReference type="ARBA" id="ARBA00023015"/>
    </source>
</evidence>
<dbReference type="RefSeq" id="WP_034569557.1">
    <property type="nucleotide sequence ID" value="NZ_JRMP02000011.1"/>
</dbReference>
<dbReference type="InterPro" id="IPR018060">
    <property type="entry name" value="HTH_AraC"/>
</dbReference>
<evidence type="ECO:0000313" key="7">
    <source>
        <dbReference type="Proteomes" id="UP000029714"/>
    </source>
</evidence>
<dbReference type="SMART" id="SM00342">
    <property type="entry name" value="HTH_ARAC"/>
    <property type="match status" value="1"/>
</dbReference>
<sequence>MAYLNFIKANKSWEVSEFTNDKNPEFTDLKVCSKNFNIDSKGIYLFDGVYLNIGNFNGNFKDFSNTSNDMHLHFGICLNGEYKGFFDKNKEFNLAKNSIWCCNSAQKYTATNINCQAIEFHIDINYAIKPLQSLLKSLKLARLHDRFNTPKVILNVPKLKRIFSQVNIRANSDFLRIQTLNLLLFLQEYIESPLDYLQNVVAFLERNCQDDITLNALSEEFGVSVSKLNGDFKARYGSSIYQFIKYLRIKKATSLLKTTHKSISQIANEVGYINISAFCKNFKDFHSCTPKQYQRYCNI</sequence>
<keyword evidence="1" id="KW-0805">Transcription regulation</keyword>
<keyword evidence="7" id="KW-1185">Reference proteome</keyword>
<evidence type="ECO:0000313" key="8">
    <source>
        <dbReference type="Proteomes" id="UP000477070"/>
    </source>
</evidence>
<organism evidence="6 7">
    <name type="scientific">Helicobacter saguini</name>
    <dbReference type="NCBI Taxonomy" id="1548018"/>
    <lineage>
        <taxon>Bacteria</taxon>
        <taxon>Pseudomonadati</taxon>
        <taxon>Campylobacterota</taxon>
        <taxon>Epsilonproteobacteria</taxon>
        <taxon>Campylobacterales</taxon>
        <taxon>Helicobacteraceae</taxon>
        <taxon>Helicobacter</taxon>
    </lineage>
</organism>
<dbReference type="InterPro" id="IPR018062">
    <property type="entry name" value="HTH_AraC-typ_CS"/>
</dbReference>
<keyword evidence="3" id="KW-0804">Transcription</keyword>
<evidence type="ECO:0000256" key="3">
    <source>
        <dbReference type="ARBA" id="ARBA00023163"/>
    </source>
</evidence>